<evidence type="ECO:0000256" key="1">
    <source>
        <dbReference type="ARBA" id="ARBA00004752"/>
    </source>
</evidence>
<dbReference type="InterPro" id="IPR005761">
    <property type="entry name" value="UDP-N-AcMur-Glu-dNH2Pim_ligase"/>
</dbReference>
<evidence type="ECO:0000256" key="5">
    <source>
        <dbReference type="ARBA" id="ARBA00022984"/>
    </source>
</evidence>
<keyword evidence="4 8" id="KW-0133">Cell shape</keyword>
<name>A0AAW4MTK9_9FIRM</name>
<keyword evidence="3 8" id="KW-0132">Cell division</keyword>
<feature type="domain" description="Mur ligase central" evidence="11">
    <location>
        <begin position="102"/>
        <end position="304"/>
    </location>
</feature>
<evidence type="ECO:0000256" key="4">
    <source>
        <dbReference type="ARBA" id="ARBA00022960"/>
    </source>
</evidence>
<comment type="similarity">
    <text evidence="2">Belongs to the MurCDEF family. MurE subfamily.</text>
</comment>
<dbReference type="EC" id="6.3.2.13" evidence="12"/>
<evidence type="ECO:0000256" key="2">
    <source>
        <dbReference type="ARBA" id="ARBA00005898"/>
    </source>
</evidence>
<comment type="caution">
    <text evidence="12">The sequence shown here is derived from an EMBL/GenBank/DDBJ whole genome shotgun (WGS) entry which is preliminary data.</text>
</comment>
<dbReference type="GO" id="GO:0008765">
    <property type="term" value="F:UDP-N-acetylmuramoylalanyl-D-glutamate-2,6-diaminopimelate ligase activity"/>
    <property type="evidence" value="ECO:0007669"/>
    <property type="project" value="UniProtKB-EC"/>
</dbReference>
<dbReference type="Proteomes" id="UP001196408">
    <property type="component" value="Unassembled WGS sequence"/>
</dbReference>
<keyword evidence="7 8" id="KW-0961">Cell wall biogenesis/degradation</keyword>
<evidence type="ECO:0000256" key="8">
    <source>
        <dbReference type="RuleBase" id="RU004135"/>
    </source>
</evidence>
<dbReference type="RefSeq" id="WP_217747834.1">
    <property type="nucleotide sequence ID" value="NZ_JAHOEB010000043.1"/>
</dbReference>
<accession>A0AAW4MTK9</accession>
<dbReference type="GO" id="GO:0005524">
    <property type="term" value="F:ATP binding"/>
    <property type="evidence" value="ECO:0007669"/>
    <property type="project" value="InterPro"/>
</dbReference>
<keyword evidence="12" id="KW-0436">Ligase</keyword>
<keyword evidence="5 8" id="KW-0573">Peptidoglycan synthesis</keyword>
<sequence length="492" mass="56086">MKKLNELFKVESDIKIESIHSDSRYVRKDSIFFCIEGLVTDGHKYVDDAIFQGAKCIVHSKPLRRYYQGIVYIQVSDVLDELNRVADLFYDHPSYKMTGIGVTGTSGKTVVARVVARLLGRYLKMGYVGNNGIEYGPTMMQMTGTTPDPICLHRNFYNMVKENVKGFTLEVSSHGLALKRVDSVNFSIAVFTNAYEEHMDFHGTVDNLMTSYVKLFRLLKEGGYAILNADEVRFNHYLTTNYKDMADHAKILTYGIHHKADIMAREIEYYIDHSAFNIYIKNHYYHVEVPIIAPFNISNTLAILTTLYALEMTPDEIVNAIKYIQPVEGRMEVVPVKQHFHIIVDYCQHAHNFEEVFKFVHSVKGNGHLIAVFGAPGRKDIHKRSKIGALANKYCDYVILTEQDERDDDIEGICSQIQEQIVDPISVIITDRRYAIQQAIDAACPGDVILILGKGHEQFMTSLVGNTPYPGDKFIAQEYAKKLYNEQLEDDM</sequence>
<evidence type="ECO:0000313" key="12">
    <source>
        <dbReference type="EMBL" id="MBV3383057.1"/>
    </source>
</evidence>
<dbReference type="EMBL" id="JAHOEL010000043">
    <property type="protein sequence ID" value="MBV3393067.1"/>
    <property type="molecule type" value="Genomic_DNA"/>
</dbReference>
<comment type="subcellular location">
    <subcellularLocation>
        <location evidence="8">Cytoplasm</location>
    </subcellularLocation>
</comment>
<evidence type="ECO:0000256" key="3">
    <source>
        <dbReference type="ARBA" id="ARBA00022618"/>
    </source>
</evidence>
<organism evidence="12 14">
    <name type="scientific">Catenibacterium mitsuokai</name>
    <dbReference type="NCBI Taxonomy" id="100886"/>
    <lineage>
        <taxon>Bacteria</taxon>
        <taxon>Bacillati</taxon>
        <taxon>Bacillota</taxon>
        <taxon>Erysipelotrichia</taxon>
        <taxon>Erysipelotrichales</taxon>
        <taxon>Coprobacillaceae</taxon>
        <taxon>Catenibacterium</taxon>
    </lineage>
</organism>
<dbReference type="GeneID" id="301323257"/>
<dbReference type="InterPro" id="IPR013221">
    <property type="entry name" value="Mur_ligase_cen"/>
</dbReference>
<dbReference type="Proteomes" id="UP001197492">
    <property type="component" value="Unassembled WGS sequence"/>
</dbReference>
<dbReference type="NCBIfam" id="TIGR01085">
    <property type="entry name" value="murE"/>
    <property type="match status" value="1"/>
</dbReference>
<dbReference type="GO" id="GO:0005737">
    <property type="term" value="C:cytoplasm"/>
    <property type="evidence" value="ECO:0007669"/>
    <property type="project" value="UniProtKB-SubCell"/>
</dbReference>
<dbReference type="Pfam" id="PF02875">
    <property type="entry name" value="Mur_ligase_C"/>
    <property type="match status" value="1"/>
</dbReference>
<feature type="domain" description="Mur ligase N-terminal catalytic" evidence="9">
    <location>
        <begin position="16"/>
        <end position="63"/>
    </location>
</feature>
<evidence type="ECO:0000259" key="11">
    <source>
        <dbReference type="Pfam" id="PF08245"/>
    </source>
</evidence>
<gene>
    <name evidence="12" type="ORF">KSV97_07470</name>
    <name evidence="13" type="ORF">KSW06_07345</name>
</gene>
<dbReference type="PANTHER" id="PTHR23135">
    <property type="entry name" value="MUR LIGASE FAMILY MEMBER"/>
    <property type="match status" value="1"/>
</dbReference>
<evidence type="ECO:0000259" key="9">
    <source>
        <dbReference type="Pfam" id="PF01225"/>
    </source>
</evidence>
<dbReference type="EMBL" id="JAHOEF010000045">
    <property type="protein sequence ID" value="MBV3383057.1"/>
    <property type="molecule type" value="Genomic_DNA"/>
</dbReference>
<dbReference type="GO" id="GO:0009252">
    <property type="term" value="P:peptidoglycan biosynthetic process"/>
    <property type="evidence" value="ECO:0007669"/>
    <property type="project" value="UniProtKB-KW"/>
</dbReference>
<dbReference type="InterPro" id="IPR000713">
    <property type="entry name" value="Mur_ligase_N"/>
</dbReference>
<evidence type="ECO:0000256" key="6">
    <source>
        <dbReference type="ARBA" id="ARBA00023306"/>
    </source>
</evidence>
<keyword evidence="15" id="KW-1185">Reference proteome</keyword>
<evidence type="ECO:0000313" key="15">
    <source>
        <dbReference type="Proteomes" id="UP001197492"/>
    </source>
</evidence>
<evidence type="ECO:0000313" key="14">
    <source>
        <dbReference type="Proteomes" id="UP001196408"/>
    </source>
</evidence>
<dbReference type="GO" id="GO:0008360">
    <property type="term" value="P:regulation of cell shape"/>
    <property type="evidence" value="ECO:0007669"/>
    <property type="project" value="UniProtKB-KW"/>
</dbReference>
<dbReference type="AlphaFoldDB" id="A0AAW4MTK9"/>
<evidence type="ECO:0000259" key="10">
    <source>
        <dbReference type="Pfam" id="PF02875"/>
    </source>
</evidence>
<dbReference type="NCBIfam" id="NF001126">
    <property type="entry name" value="PRK00139.1-4"/>
    <property type="match status" value="1"/>
</dbReference>
<dbReference type="Pfam" id="PF01225">
    <property type="entry name" value="Mur_ligase"/>
    <property type="match status" value="1"/>
</dbReference>
<proteinExistence type="inferred from homology"/>
<evidence type="ECO:0000313" key="13">
    <source>
        <dbReference type="EMBL" id="MBV3393067.1"/>
    </source>
</evidence>
<dbReference type="InterPro" id="IPR004101">
    <property type="entry name" value="Mur_ligase_C"/>
</dbReference>
<evidence type="ECO:0000256" key="7">
    <source>
        <dbReference type="ARBA" id="ARBA00023316"/>
    </source>
</evidence>
<dbReference type="GO" id="GO:0051301">
    <property type="term" value="P:cell division"/>
    <property type="evidence" value="ECO:0007669"/>
    <property type="project" value="UniProtKB-KW"/>
</dbReference>
<comment type="pathway">
    <text evidence="1 8">Cell wall biogenesis; peptidoglycan biosynthesis.</text>
</comment>
<dbReference type="PANTHER" id="PTHR23135:SF4">
    <property type="entry name" value="UDP-N-ACETYLMURAMOYL-L-ALANYL-D-GLUTAMATE--2,6-DIAMINOPIMELATE LIGASE MURE HOMOLOG, CHLOROPLASTIC"/>
    <property type="match status" value="1"/>
</dbReference>
<dbReference type="GO" id="GO:0071555">
    <property type="term" value="P:cell wall organization"/>
    <property type="evidence" value="ECO:0007669"/>
    <property type="project" value="UniProtKB-KW"/>
</dbReference>
<reference evidence="12 15" key="1">
    <citation type="submission" date="2021-06" db="EMBL/GenBank/DDBJ databases">
        <title>Collection of gut derived symbiotic bacterial strains cultured from healthy donors.</title>
        <authorList>
            <person name="Lin H."/>
            <person name="Littmann E."/>
            <person name="Pamer E.G."/>
        </authorList>
    </citation>
    <scope>NUCLEOTIDE SEQUENCE</scope>
    <source>
        <strain evidence="13 15">MSK.21.70</strain>
        <strain evidence="12">MSK.21.82</strain>
    </source>
</reference>
<feature type="domain" description="Mur ligase C-terminal" evidence="10">
    <location>
        <begin position="329"/>
        <end position="455"/>
    </location>
</feature>
<protein>
    <submittedName>
        <fullName evidence="12">UDP-N-acetylmuramoyl-L-alanyl-D-glutamate--2, 6-diaminopimelate ligase</fullName>
        <ecNumber evidence="12">6.3.2.13</ecNumber>
    </submittedName>
</protein>
<keyword evidence="6 8" id="KW-0131">Cell cycle</keyword>
<dbReference type="Pfam" id="PF08245">
    <property type="entry name" value="Mur_ligase_M"/>
    <property type="match status" value="1"/>
</dbReference>